<feature type="transmembrane region" description="Helical" evidence="1">
    <location>
        <begin position="237"/>
        <end position="257"/>
    </location>
</feature>
<gene>
    <name evidence="2" type="ORF">SAMN03080598_03955</name>
</gene>
<evidence type="ECO:0000313" key="2">
    <source>
        <dbReference type="EMBL" id="SEG44367.1"/>
    </source>
</evidence>
<evidence type="ECO:0008006" key="4">
    <source>
        <dbReference type="Google" id="ProtNLM"/>
    </source>
</evidence>
<proteinExistence type="predicted"/>
<sequence>MIVFQFNFAKHIFPVFQKVFFAKRISILSPFLLYFYEMPVQRYIPSNPKKSAYIVGSTFLFLYWLIGFDGITFSDDVYYLLAGNKFWDGTMEFNEFHFSTRWGAYVPSGLIGFLFGFDPHRISMISLFSYLGTLYLVLKILPKDCNPWVLVTWMVTQVYLLHFLTKVYPDSLLVFWTILIPFSATFRSKKPFLAALGLISGLFFGFLTKETIVFLAPLPLVLFIFDWKRGNQNRRFYSFLLGLGLAFGVIYLGYFWIKFGSPFFHFRSIQEGHYPWEHSYYDKSAWVMLNRLTILPIVTFIERSYWLWIVFAIPGLLKIWRKPASPGVEFGLAFLSMIVLLWFMSTNFGFYNPLYLNPRHLIILIPVLAFLIALGWEEWRANQKLKRQLSGLILFGAAVSLIQQDWKMSVFQGTAFVLLYLFQGKKLVWATGIYLLFPALFAIQYQLKIKQYPTLIETLDRETSSSENPSLILTNNFLNFSKEVLLPENQIAQKLLFPIEKLDSIRLTPPPKLRVFIYDYYRHAYPKEQVDLDALEFWLKENYKLESELNEGNSSIRYFSKN</sequence>
<dbReference type="EMBL" id="FNVR01000038">
    <property type="protein sequence ID" value="SEG44367.1"/>
    <property type="molecule type" value="Genomic_DNA"/>
</dbReference>
<feature type="transmembrane region" description="Helical" evidence="1">
    <location>
        <begin position="52"/>
        <end position="73"/>
    </location>
</feature>
<reference evidence="3" key="1">
    <citation type="submission" date="2016-10" db="EMBL/GenBank/DDBJ databases">
        <authorList>
            <person name="Varghese N."/>
            <person name="Submissions S."/>
        </authorList>
    </citation>
    <scope>NUCLEOTIDE SEQUENCE [LARGE SCALE GENOMIC DNA]</scope>
    <source>
        <strain evidence="3">DSM 17298</strain>
    </source>
</reference>
<dbReference type="AlphaFoldDB" id="A0A1H6A8J3"/>
<evidence type="ECO:0000313" key="3">
    <source>
        <dbReference type="Proteomes" id="UP000236736"/>
    </source>
</evidence>
<keyword evidence="1" id="KW-0812">Transmembrane</keyword>
<dbReference type="STRING" id="1120964.GCA_001313265_06847"/>
<dbReference type="Proteomes" id="UP000236736">
    <property type="component" value="Unassembled WGS sequence"/>
</dbReference>
<feature type="transmembrane region" description="Helical" evidence="1">
    <location>
        <begin position="357"/>
        <end position="376"/>
    </location>
</feature>
<feature type="transmembrane region" description="Helical" evidence="1">
    <location>
        <begin position="192"/>
        <end position="225"/>
    </location>
</feature>
<feature type="transmembrane region" description="Helical" evidence="1">
    <location>
        <begin position="332"/>
        <end position="351"/>
    </location>
</feature>
<keyword evidence="1" id="KW-0472">Membrane</keyword>
<feature type="transmembrane region" description="Helical" evidence="1">
    <location>
        <begin position="124"/>
        <end position="141"/>
    </location>
</feature>
<evidence type="ECO:0000256" key="1">
    <source>
        <dbReference type="SAM" id="Phobius"/>
    </source>
</evidence>
<accession>A0A1H6A8J3</accession>
<organism evidence="2 3">
    <name type="scientific">Algoriphagus boritolerans DSM 17298 = JCM 18970</name>
    <dbReference type="NCBI Taxonomy" id="1120964"/>
    <lineage>
        <taxon>Bacteria</taxon>
        <taxon>Pseudomonadati</taxon>
        <taxon>Bacteroidota</taxon>
        <taxon>Cytophagia</taxon>
        <taxon>Cytophagales</taxon>
        <taxon>Cyclobacteriaceae</taxon>
        <taxon>Algoriphagus</taxon>
    </lineage>
</organism>
<keyword evidence="1" id="KW-1133">Transmembrane helix</keyword>
<protein>
    <recommendedName>
        <fullName evidence="4">4-amino-4-deoxy-L-arabinose transferase</fullName>
    </recommendedName>
</protein>
<keyword evidence="3" id="KW-1185">Reference proteome</keyword>
<feature type="transmembrane region" description="Helical" evidence="1">
    <location>
        <begin position="426"/>
        <end position="443"/>
    </location>
</feature>
<feature type="transmembrane region" description="Helical" evidence="1">
    <location>
        <begin position="388"/>
        <end position="406"/>
    </location>
</feature>
<name>A0A1H6A8J3_9BACT</name>